<dbReference type="GO" id="GO:0005814">
    <property type="term" value="C:centriole"/>
    <property type="evidence" value="ECO:0007669"/>
    <property type="project" value="Ensembl"/>
</dbReference>
<dbReference type="InterPro" id="IPR001401">
    <property type="entry name" value="Dynamin_GTPase"/>
</dbReference>
<dbReference type="Gene3D" id="1.20.120.1240">
    <property type="entry name" value="Dynamin, middle domain"/>
    <property type="match status" value="1"/>
</dbReference>
<dbReference type="PROSITE" id="PS51388">
    <property type="entry name" value="GED"/>
    <property type="match status" value="1"/>
</dbReference>
<dbReference type="GO" id="GO:0055037">
    <property type="term" value="C:recycling endosome"/>
    <property type="evidence" value="ECO:0007669"/>
    <property type="project" value="Ensembl"/>
</dbReference>
<dbReference type="GO" id="GO:0006914">
    <property type="term" value="P:autophagy"/>
    <property type="evidence" value="ECO:0007669"/>
    <property type="project" value="Ensembl"/>
</dbReference>
<gene>
    <name evidence="13" type="primary">DNM2</name>
</gene>
<dbReference type="PROSITE" id="PS51718">
    <property type="entry name" value="G_DYNAMIN_2"/>
    <property type="match status" value="1"/>
</dbReference>
<dbReference type="InterPro" id="IPR022812">
    <property type="entry name" value="Dynamin"/>
</dbReference>
<dbReference type="SUPFAM" id="SSF50729">
    <property type="entry name" value="PH domain-like"/>
    <property type="match status" value="1"/>
</dbReference>
<name>A0A8C5ZYW8_MARMA</name>
<dbReference type="PROSITE" id="PS00410">
    <property type="entry name" value="G_DYNAMIN_1"/>
    <property type="match status" value="1"/>
</dbReference>
<dbReference type="InterPro" id="IPR000375">
    <property type="entry name" value="Dynamin_stalk"/>
</dbReference>
<dbReference type="GO" id="GO:0001931">
    <property type="term" value="C:uropod"/>
    <property type="evidence" value="ECO:0007669"/>
    <property type="project" value="Ensembl"/>
</dbReference>
<evidence type="ECO:0000256" key="9">
    <source>
        <dbReference type="SAM" id="MobiDB-lite"/>
    </source>
</evidence>
<evidence type="ECO:0000313" key="14">
    <source>
        <dbReference type="Proteomes" id="UP000694407"/>
    </source>
</evidence>
<dbReference type="Pfam" id="PF02212">
    <property type="entry name" value="GED"/>
    <property type="match status" value="1"/>
</dbReference>
<keyword evidence="5" id="KW-0378">Hydrolase</keyword>
<feature type="domain" description="Dynamin-type G" evidence="12">
    <location>
        <begin position="28"/>
        <end position="294"/>
    </location>
</feature>
<dbReference type="CDD" id="cd01256">
    <property type="entry name" value="PH_dynamin"/>
    <property type="match status" value="1"/>
</dbReference>
<dbReference type="InterPro" id="IPR045063">
    <property type="entry name" value="Dynamin_N"/>
</dbReference>
<comment type="similarity">
    <text evidence="8">Belongs to the TRAFAC class dynamin-like GTPase superfamily. Dynamin/Fzo/YdjA family.</text>
</comment>
<feature type="compositionally biased region" description="Pro residues" evidence="9">
    <location>
        <begin position="788"/>
        <end position="817"/>
    </location>
</feature>
<evidence type="ECO:0000259" key="12">
    <source>
        <dbReference type="PROSITE" id="PS51718"/>
    </source>
</evidence>
<evidence type="ECO:0000256" key="7">
    <source>
        <dbReference type="ARBA" id="ARBA00023175"/>
    </source>
</evidence>
<accession>A0A8C5ZYW8</accession>
<dbReference type="PRINTS" id="PR00195">
    <property type="entry name" value="DYNAMIN"/>
</dbReference>
<keyword evidence="7" id="KW-0505">Motor protein</keyword>
<dbReference type="GO" id="GO:0031623">
    <property type="term" value="P:receptor internalization"/>
    <property type="evidence" value="ECO:0007669"/>
    <property type="project" value="Ensembl"/>
</dbReference>
<dbReference type="AlphaFoldDB" id="A0A8C5ZYW8"/>
<dbReference type="SMART" id="SM00053">
    <property type="entry name" value="DYNc"/>
    <property type="match status" value="1"/>
</dbReference>
<dbReference type="PANTHER" id="PTHR11566:SF23">
    <property type="entry name" value="DYNAMIN-2"/>
    <property type="match status" value="1"/>
</dbReference>
<dbReference type="GeneTree" id="ENSGT00940000155764"/>
<keyword evidence="3" id="KW-0493">Microtubule</keyword>
<dbReference type="SMART" id="SM00302">
    <property type="entry name" value="GED"/>
    <property type="match status" value="1"/>
</dbReference>
<keyword evidence="14" id="KW-1185">Reference proteome</keyword>
<dbReference type="GO" id="GO:0030136">
    <property type="term" value="C:clathrin-coated vesicle"/>
    <property type="evidence" value="ECO:0007669"/>
    <property type="project" value="Ensembl"/>
</dbReference>
<dbReference type="InterPro" id="IPR030381">
    <property type="entry name" value="G_DYNAMIN_dom"/>
</dbReference>
<dbReference type="GO" id="GO:0017124">
    <property type="term" value="F:SH3 domain binding"/>
    <property type="evidence" value="ECO:0007669"/>
    <property type="project" value="Ensembl"/>
</dbReference>
<dbReference type="InterPro" id="IPR027417">
    <property type="entry name" value="P-loop_NTPase"/>
</dbReference>
<dbReference type="FunFam" id="1.20.120.1240:FF:000005">
    <property type="entry name" value="Dynamin-2 isoform 2"/>
    <property type="match status" value="1"/>
</dbReference>
<evidence type="ECO:0000256" key="8">
    <source>
        <dbReference type="RuleBase" id="RU003932"/>
    </source>
</evidence>
<dbReference type="CDD" id="cd08771">
    <property type="entry name" value="DLP_1"/>
    <property type="match status" value="1"/>
</dbReference>
<feature type="region of interest" description="Disordered" evidence="9">
    <location>
        <begin position="703"/>
        <end position="832"/>
    </location>
</feature>
<dbReference type="EC" id="3.6.5.5" evidence="1"/>
<dbReference type="GO" id="GO:0003924">
    <property type="term" value="F:GTPase activity"/>
    <property type="evidence" value="ECO:0007669"/>
    <property type="project" value="Ensembl"/>
</dbReference>
<dbReference type="GO" id="GO:0098793">
    <property type="term" value="C:presynapse"/>
    <property type="evidence" value="ECO:0007669"/>
    <property type="project" value="GOC"/>
</dbReference>
<keyword evidence="4 8" id="KW-0547">Nucleotide-binding</keyword>
<dbReference type="GO" id="GO:1903526">
    <property type="term" value="P:negative regulation of membrane tubulation"/>
    <property type="evidence" value="ECO:0007669"/>
    <property type="project" value="Ensembl"/>
</dbReference>
<dbReference type="GO" id="GO:0051258">
    <property type="term" value="P:protein polymerization"/>
    <property type="evidence" value="ECO:0007669"/>
    <property type="project" value="Ensembl"/>
</dbReference>
<evidence type="ECO:0000256" key="3">
    <source>
        <dbReference type="ARBA" id="ARBA00022701"/>
    </source>
</evidence>
<evidence type="ECO:0000256" key="6">
    <source>
        <dbReference type="ARBA" id="ARBA00023134"/>
    </source>
</evidence>
<dbReference type="Gene3D" id="3.40.50.300">
    <property type="entry name" value="P-loop containing nucleotide triphosphate hydrolases"/>
    <property type="match status" value="1"/>
</dbReference>
<organism evidence="13 14">
    <name type="scientific">Marmota marmota marmota</name>
    <name type="common">Alpine marmot</name>
    <dbReference type="NCBI Taxonomy" id="9994"/>
    <lineage>
        <taxon>Eukaryota</taxon>
        <taxon>Metazoa</taxon>
        <taxon>Chordata</taxon>
        <taxon>Craniata</taxon>
        <taxon>Vertebrata</taxon>
        <taxon>Euteleostomi</taxon>
        <taxon>Mammalia</taxon>
        <taxon>Eutheria</taxon>
        <taxon>Euarchontoglires</taxon>
        <taxon>Glires</taxon>
        <taxon>Rodentia</taxon>
        <taxon>Sciuromorpha</taxon>
        <taxon>Sciuridae</taxon>
        <taxon>Xerinae</taxon>
        <taxon>Marmotini</taxon>
        <taxon>Marmota</taxon>
    </lineage>
</organism>
<dbReference type="GO" id="GO:0016185">
    <property type="term" value="P:synaptic vesicle budding from presynaptic endocytic zone membrane"/>
    <property type="evidence" value="ECO:0007669"/>
    <property type="project" value="TreeGrafter"/>
</dbReference>
<reference evidence="13" key="1">
    <citation type="submission" date="2025-08" db="UniProtKB">
        <authorList>
            <consortium name="Ensembl"/>
        </authorList>
    </citation>
    <scope>IDENTIFICATION</scope>
</reference>
<evidence type="ECO:0000256" key="1">
    <source>
        <dbReference type="ARBA" id="ARBA00011980"/>
    </source>
</evidence>
<dbReference type="PROSITE" id="PS50003">
    <property type="entry name" value="PH_DOMAIN"/>
    <property type="match status" value="1"/>
</dbReference>
<proteinExistence type="inferred from homology"/>
<dbReference type="Pfam" id="PF00350">
    <property type="entry name" value="Dynamin_N"/>
    <property type="match status" value="1"/>
</dbReference>
<dbReference type="Gene3D" id="2.30.29.30">
    <property type="entry name" value="Pleckstrin-homology domain (PH domain)/Phosphotyrosine-binding domain (PTB)"/>
    <property type="match status" value="1"/>
</dbReference>
<dbReference type="SUPFAM" id="SSF52540">
    <property type="entry name" value="P-loop containing nucleoside triphosphate hydrolases"/>
    <property type="match status" value="1"/>
</dbReference>
<protein>
    <recommendedName>
        <fullName evidence="1">dynamin GTPase</fullName>
        <ecNumber evidence="1">3.6.5.5</ecNumber>
    </recommendedName>
</protein>
<dbReference type="GO" id="GO:0005546">
    <property type="term" value="F:phosphatidylinositol-4,5-bisphosphate binding"/>
    <property type="evidence" value="ECO:0007669"/>
    <property type="project" value="Ensembl"/>
</dbReference>
<dbReference type="GO" id="GO:0099050">
    <property type="term" value="P:vesicle scission"/>
    <property type="evidence" value="ECO:0007669"/>
    <property type="project" value="Ensembl"/>
</dbReference>
<dbReference type="GO" id="GO:0061572">
    <property type="term" value="P:actin filament bundle organization"/>
    <property type="evidence" value="ECO:0007669"/>
    <property type="project" value="Ensembl"/>
</dbReference>
<dbReference type="FunFam" id="1.20.120.1240:FF:000019">
    <property type="entry name" value="Dynamin 2"/>
    <property type="match status" value="1"/>
</dbReference>
<dbReference type="GO" id="GO:0097749">
    <property type="term" value="P:membrane tubulation"/>
    <property type="evidence" value="ECO:0007669"/>
    <property type="project" value="Ensembl"/>
</dbReference>
<dbReference type="PANTHER" id="PTHR11566">
    <property type="entry name" value="DYNAMIN"/>
    <property type="match status" value="1"/>
</dbReference>
<dbReference type="InterPro" id="IPR001849">
    <property type="entry name" value="PH_domain"/>
</dbReference>
<evidence type="ECO:0000313" key="13">
    <source>
        <dbReference type="Ensembl" id="ENSMMMP00000022511.1"/>
    </source>
</evidence>
<dbReference type="GO" id="GO:0005525">
    <property type="term" value="F:GTP binding"/>
    <property type="evidence" value="ECO:0007669"/>
    <property type="project" value="UniProtKB-KW"/>
</dbReference>
<dbReference type="Pfam" id="PF01031">
    <property type="entry name" value="Dynamin_M"/>
    <property type="match status" value="1"/>
</dbReference>
<evidence type="ECO:0000256" key="5">
    <source>
        <dbReference type="ARBA" id="ARBA00022801"/>
    </source>
</evidence>
<reference evidence="13" key="2">
    <citation type="submission" date="2025-09" db="UniProtKB">
        <authorList>
            <consortium name="Ensembl"/>
        </authorList>
    </citation>
    <scope>IDENTIFICATION</scope>
</reference>
<dbReference type="InterPro" id="IPR019762">
    <property type="entry name" value="Dynamin_GTPase_CS"/>
</dbReference>
<feature type="domain" description="PH" evidence="10">
    <location>
        <begin position="457"/>
        <end position="587"/>
    </location>
</feature>
<dbReference type="GO" id="GO:0008017">
    <property type="term" value="F:microtubule binding"/>
    <property type="evidence" value="ECO:0007669"/>
    <property type="project" value="TreeGrafter"/>
</dbReference>
<evidence type="ECO:0000256" key="4">
    <source>
        <dbReference type="ARBA" id="ARBA00022741"/>
    </source>
</evidence>
<keyword evidence="2" id="KW-0254">Endocytosis</keyword>
<dbReference type="InterPro" id="IPR020850">
    <property type="entry name" value="GED_dom"/>
</dbReference>
<dbReference type="GO" id="GO:0005874">
    <property type="term" value="C:microtubule"/>
    <property type="evidence" value="ECO:0007669"/>
    <property type="project" value="UniProtKB-KW"/>
</dbReference>
<dbReference type="GO" id="GO:0033572">
    <property type="term" value="P:transferrin transport"/>
    <property type="evidence" value="ECO:0007669"/>
    <property type="project" value="Ensembl"/>
</dbReference>
<dbReference type="Proteomes" id="UP000694407">
    <property type="component" value="Unplaced"/>
</dbReference>
<evidence type="ECO:0000259" key="10">
    <source>
        <dbReference type="PROSITE" id="PS50003"/>
    </source>
</evidence>
<sequence>MGNRGMEELIPLVNKLQDAFSSIGQSCHLDLPQIAVVGGQSAGKSSVLENFVGRDFLPRGSGIVTRRPLILQLIFSKTEYAEFLHCKSKKFTDFDEVRQEIEAETDRVTGTNKGISPVPINLRVYSPHVLNLTLIDLPGITKVPVGDQPPDIEYQIKDMILQFISRESSLILAVTPANMDLANSDALKLAKEVDPQGLRTIGVITKLDLMDEGTDARDVLENKLLPLRRGYIGVVNRSQKDIEGKKDIRAALAAERKFFLSHPAYRHMADRMGTPHLQKTLNQQLTNHIRESLPALRSKLQSQLLSLEKEVEEYKNFRPDDPTRKTKALLQMVQQFGVDFEKRIEGSGDQVDTLELSGGARINRIFHERFPFELVKMEFDEKDLRREISYAIKNIHGVRTGLFTPDMAFEAIVKKQIVKLKEPSLKCVDLVVSELATVIKKCAEKLSSYPRLREETERIVTTYIREREGRTKDQILLLIDIEQSYINTNHEDFIGFANAQQRSTQLNKKRAIPNQGEILEKEKKYMLPLDNLKIRDVEKGFMSNKHVFAIFNTEQRNVYKDLRQIELACDSQEDVDSWKASFLRAGVYPEKDQAENEDGAQENTFSMDPQLERQVETIRNLVDSYVAIINKSIRDLMPKTIMHLMINNTKAFIHHELLAYLYSSADQSSLMEESADQAQRRDDMLRMYHALKEALNIIGDISTSTVSTPVPPPVDDTWLQSTSSHSPTPQRRPVSSVHPPGRPPAVRGPTPGPPLIPMPVGVAGSFSAPPIPSRPGPQSVFANNDPFSAPPQIPSRPARIPPGIPPGVPSRRPPAAPSRPTIIRPAEPSLLD</sequence>
<dbReference type="InterPro" id="IPR011993">
    <property type="entry name" value="PH-like_dom_sf"/>
</dbReference>
<dbReference type="GO" id="GO:0045211">
    <property type="term" value="C:postsynaptic membrane"/>
    <property type="evidence" value="ECO:0007669"/>
    <property type="project" value="Ensembl"/>
</dbReference>
<dbReference type="Ensembl" id="ENSMMMT00000025513.1">
    <property type="protein sequence ID" value="ENSMMMP00000022511.1"/>
    <property type="gene ID" value="ENSMMMG00000019573.1"/>
</dbReference>
<dbReference type="GO" id="GO:0005813">
    <property type="term" value="C:centrosome"/>
    <property type="evidence" value="ECO:0007669"/>
    <property type="project" value="Ensembl"/>
</dbReference>
<dbReference type="GO" id="GO:0005829">
    <property type="term" value="C:cytosol"/>
    <property type="evidence" value="ECO:0007669"/>
    <property type="project" value="Ensembl"/>
</dbReference>
<evidence type="ECO:0000259" key="11">
    <source>
        <dbReference type="PROSITE" id="PS51388"/>
    </source>
</evidence>
<dbReference type="InterPro" id="IPR003130">
    <property type="entry name" value="GED"/>
</dbReference>
<feature type="domain" description="GED" evidence="11">
    <location>
        <begin position="615"/>
        <end position="706"/>
    </location>
</feature>
<feature type="compositionally biased region" description="Polar residues" evidence="9">
    <location>
        <begin position="718"/>
        <end position="729"/>
    </location>
</feature>
<keyword evidence="6 8" id="KW-0342">GTP-binding</keyword>
<dbReference type="FunFam" id="3.40.50.300:FF:000045">
    <property type="entry name" value="dynamin-1 isoform X2"/>
    <property type="match status" value="1"/>
</dbReference>
<evidence type="ECO:0000256" key="2">
    <source>
        <dbReference type="ARBA" id="ARBA00022583"/>
    </source>
</evidence>
<dbReference type="GO" id="GO:0005794">
    <property type="term" value="C:Golgi apparatus"/>
    <property type="evidence" value="ECO:0007669"/>
    <property type="project" value="Ensembl"/>
</dbReference>